<name>L0FXG1_ECHVK</name>
<keyword evidence="2" id="KW-1185">Reference proteome</keyword>
<protein>
    <submittedName>
        <fullName evidence="1">Uncharacterized protein</fullName>
    </submittedName>
</protein>
<gene>
    <name evidence="1" type="ordered locus">Echvi_1074</name>
</gene>
<evidence type="ECO:0000313" key="1">
    <source>
        <dbReference type="EMBL" id="AGA77345.1"/>
    </source>
</evidence>
<sequence>MMLAPKIWFVPTALGAMHALTLISRLKPAASISSSAKGGFEDGY</sequence>
<evidence type="ECO:0000313" key="2">
    <source>
        <dbReference type="Proteomes" id="UP000010796"/>
    </source>
</evidence>
<dbReference type="Proteomes" id="UP000010796">
    <property type="component" value="Chromosome"/>
</dbReference>
<proteinExistence type="predicted"/>
<dbReference type="HOGENOM" id="CLU_3215474_0_0_10"/>
<accession>L0FXG1</accession>
<reference evidence="2" key="1">
    <citation type="submission" date="2012-02" db="EMBL/GenBank/DDBJ databases">
        <title>The complete genome of Echinicola vietnamensis DSM 17526.</title>
        <authorList>
            <person name="Lucas S."/>
            <person name="Copeland A."/>
            <person name="Lapidus A."/>
            <person name="Glavina del Rio T."/>
            <person name="Dalin E."/>
            <person name="Tice H."/>
            <person name="Bruce D."/>
            <person name="Goodwin L."/>
            <person name="Pitluck S."/>
            <person name="Peters L."/>
            <person name="Ovchinnikova G."/>
            <person name="Teshima H."/>
            <person name="Kyrpides N."/>
            <person name="Mavromatis K."/>
            <person name="Ivanova N."/>
            <person name="Brettin T."/>
            <person name="Detter J.C."/>
            <person name="Han C."/>
            <person name="Larimer F."/>
            <person name="Land M."/>
            <person name="Hauser L."/>
            <person name="Markowitz V."/>
            <person name="Cheng J.-F."/>
            <person name="Hugenholtz P."/>
            <person name="Woyke T."/>
            <person name="Wu D."/>
            <person name="Brambilla E."/>
            <person name="Klenk H.-P."/>
            <person name="Eisen J.A."/>
        </authorList>
    </citation>
    <scope>NUCLEOTIDE SEQUENCE [LARGE SCALE GENOMIC DNA]</scope>
    <source>
        <strain evidence="2">DSM 17526 / LMG 23754 / KMM 6221</strain>
    </source>
</reference>
<dbReference type="AlphaFoldDB" id="L0FXG1"/>
<dbReference type="EMBL" id="CP003346">
    <property type="protein sequence ID" value="AGA77345.1"/>
    <property type="molecule type" value="Genomic_DNA"/>
</dbReference>
<organism evidence="1 2">
    <name type="scientific">Echinicola vietnamensis (strain DSM 17526 / LMG 23754 / KMM 6221)</name>
    <dbReference type="NCBI Taxonomy" id="926556"/>
    <lineage>
        <taxon>Bacteria</taxon>
        <taxon>Pseudomonadati</taxon>
        <taxon>Bacteroidota</taxon>
        <taxon>Cytophagia</taxon>
        <taxon>Cytophagales</taxon>
        <taxon>Cyclobacteriaceae</taxon>
        <taxon>Echinicola</taxon>
    </lineage>
</organism>
<dbReference type="KEGG" id="evi:Echvi_1074"/>